<protein>
    <submittedName>
        <fullName evidence="1">Uncharacterized protein</fullName>
    </submittedName>
</protein>
<keyword evidence="2" id="KW-1185">Reference proteome</keyword>
<organism evidence="1 2">
    <name type="scientific">Caerostris extrusa</name>
    <name type="common">Bark spider</name>
    <name type="synonym">Caerostris bankana</name>
    <dbReference type="NCBI Taxonomy" id="172846"/>
    <lineage>
        <taxon>Eukaryota</taxon>
        <taxon>Metazoa</taxon>
        <taxon>Ecdysozoa</taxon>
        <taxon>Arthropoda</taxon>
        <taxon>Chelicerata</taxon>
        <taxon>Arachnida</taxon>
        <taxon>Araneae</taxon>
        <taxon>Araneomorphae</taxon>
        <taxon>Entelegynae</taxon>
        <taxon>Araneoidea</taxon>
        <taxon>Araneidae</taxon>
        <taxon>Caerostris</taxon>
    </lineage>
</organism>
<dbReference type="Proteomes" id="UP001054945">
    <property type="component" value="Unassembled WGS sequence"/>
</dbReference>
<reference evidence="1 2" key="1">
    <citation type="submission" date="2021-06" db="EMBL/GenBank/DDBJ databases">
        <title>Caerostris extrusa draft genome.</title>
        <authorList>
            <person name="Kono N."/>
            <person name="Arakawa K."/>
        </authorList>
    </citation>
    <scope>NUCLEOTIDE SEQUENCE [LARGE SCALE GENOMIC DNA]</scope>
</reference>
<evidence type="ECO:0000313" key="1">
    <source>
        <dbReference type="EMBL" id="GIY85219.1"/>
    </source>
</evidence>
<comment type="caution">
    <text evidence="1">The sequence shown here is derived from an EMBL/GenBank/DDBJ whole genome shotgun (WGS) entry which is preliminary data.</text>
</comment>
<accession>A0AAV4WU93</accession>
<proteinExistence type="predicted"/>
<dbReference type="AlphaFoldDB" id="A0AAV4WU93"/>
<sequence length="104" mass="11616">MPVPIADELSETGGFAQMPQRRLRCFRERQDFTDTPAVHAVGGVTGGPFQGAQPQRCIEQRGQEHTIALGFIWGVFIHSVQEGFFHVWMSYGSYSSPFLRAGDE</sequence>
<gene>
    <name evidence="1" type="ORF">CEXT_90011</name>
</gene>
<evidence type="ECO:0000313" key="2">
    <source>
        <dbReference type="Proteomes" id="UP001054945"/>
    </source>
</evidence>
<name>A0AAV4WU93_CAEEX</name>
<dbReference type="EMBL" id="BPLR01016626">
    <property type="protein sequence ID" value="GIY85219.1"/>
    <property type="molecule type" value="Genomic_DNA"/>
</dbReference>